<dbReference type="EMBL" id="CDHN01000002">
    <property type="protein sequence ID" value="CEJ86864.1"/>
    <property type="molecule type" value="Genomic_DNA"/>
</dbReference>
<protein>
    <recommendedName>
        <fullName evidence="3">Acetoacetate decarboxylase</fullName>
    </recommendedName>
</protein>
<evidence type="ECO:0000313" key="2">
    <source>
        <dbReference type="Proteomes" id="UP000039046"/>
    </source>
</evidence>
<dbReference type="InterPro" id="IPR010451">
    <property type="entry name" value="Acetoacetate_decarboxylase"/>
</dbReference>
<dbReference type="OrthoDB" id="4520445at2759"/>
<accession>A0A0A1TDP5</accession>
<reference evidence="1 2" key="1">
    <citation type="journal article" date="2015" name="Genome Announc.">
        <title>Draft Genome Sequence and Gene Annotation of the Entomopathogenic Fungus Verticillium hemipterigenum.</title>
        <authorList>
            <person name="Horn F."/>
            <person name="Habel A."/>
            <person name="Scharf D.H."/>
            <person name="Dworschak J."/>
            <person name="Brakhage A.A."/>
            <person name="Guthke R."/>
            <person name="Hertweck C."/>
            <person name="Linde J."/>
        </authorList>
    </citation>
    <scope>NUCLEOTIDE SEQUENCE [LARGE SCALE GENOMIC DNA]</scope>
</reference>
<dbReference type="HOGENOM" id="CLU_079291_0_0_1"/>
<organism evidence="1 2">
    <name type="scientific">[Torrubiella] hemipterigena</name>
    <dbReference type="NCBI Taxonomy" id="1531966"/>
    <lineage>
        <taxon>Eukaryota</taxon>
        <taxon>Fungi</taxon>
        <taxon>Dikarya</taxon>
        <taxon>Ascomycota</taxon>
        <taxon>Pezizomycotina</taxon>
        <taxon>Sordariomycetes</taxon>
        <taxon>Hypocreomycetidae</taxon>
        <taxon>Hypocreales</taxon>
        <taxon>Clavicipitaceae</taxon>
        <taxon>Clavicipitaceae incertae sedis</taxon>
        <taxon>'Torrubiella' clade</taxon>
    </lineage>
</organism>
<evidence type="ECO:0008006" key="3">
    <source>
        <dbReference type="Google" id="ProtNLM"/>
    </source>
</evidence>
<proteinExistence type="predicted"/>
<keyword evidence="2" id="KW-1185">Reference proteome</keyword>
<dbReference type="Pfam" id="PF06314">
    <property type="entry name" value="ADC"/>
    <property type="match status" value="1"/>
</dbReference>
<sequence>MTSITKLPSDKASPTIEVEFGGHKVQVPKGGYYDRYGMNPDLDEVAKDPVVESNLDFFRAIPKSLVDSRVGRIYAPNFYYRTSSIQLAYIAPLNRLRPRLPEPLEPLVVLPGYGMVALTFYAYHVCDNDPYNEVSIAIMVRQPGQKSFSTTQLLRSVWDRKFFGHVLALPVNTELARVRGVYGYQLPKWLANIDLTMEDGKIYGRVTAIDGAADLELEVPLPRLKKIKPESAISTSTALGKIDGKLCQVVVRTNPLLAAQSLLPRGVKLSRSDGPLSRLLNELEISTIVRADILKDAQMVLHMPTPLERL</sequence>
<dbReference type="Proteomes" id="UP000039046">
    <property type="component" value="Unassembled WGS sequence"/>
</dbReference>
<name>A0A0A1TDP5_9HYPO</name>
<evidence type="ECO:0000313" key="1">
    <source>
        <dbReference type="EMBL" id="CEJ86864.1"/>
    </source>
</evidence>
<dbReference type="InterPro" id="IPR023375">
    <property type="entry name" value="ADC_dom_sf"/>
</dbReference>
<dbReference type="AlphaFoldDB" id="A0A0A1TDP5"/>
<gene>
    <name evidence="1" type="ORF">VHEMI04229</name>
</gene>
<dbReference type="Gene3D" id="2.40.400.10">
    <property type="entry name" value="Acetoacetate decarboxylase-like"/>
    <property type="match status" value="1"/>
</dbReference>
<dbReference type="GO" id="GO:0016829">
    <property type="term" value="F:lyase activity"/>
    <property type="evidence" value="ECO:0007669"/>
    <property type="project" value="InterPro"/>
</dbReference>
<dbReference type="SUPFAM" id="SSF160104">
    <property type="entry name" value="Acetoacetate decarboxylase-like"/>
    <property type="match status" value="1"/>
</dbReference>